<comment type="caution">
    <text evidence="1">The sequence shown here is derived from an EMBL/GenBank/DDBJ whole genome shotgun (WGS) entry which is preliminary data.</text>
</comment>
<reference evidence="1" key="1">
    <citation type="submission" date="2021-03" db="EMBL/GenBank/DDBJ databases">
        <title>Evolutionary innovations through gain and loss of genes in the ectomycorrhizal Boletales.</title>
        <authorList>
            <person name="Wu G."/>
            <person name="Miyauchi S."/>
            <person name="Morin E."/>
            <person name="Yang Z.-L."/>
            <person name="Xu J."/>
            <person name="Martin F.M."/>
        </authorList>
    </citation>
    <scope>NUCLEOTIDE SEQUENCE</scope>
    <source>
        <strain evidence="1">BR01</strain>
    </source>
</reference>
<evidence type="ECO:0000313" key="2">
    <source>
        <dbReference type="Proteomes" id="UP000683000"/>
    </source>
</evidence>
<dbReference type="AlphaFoldDB" id="A0A8I3A4T9"/>
<sequence length="97" mass="11344">MTLWSQRVPGFDYKSYRTIMGQVKIFNSRHAKISVSVTKRNKDSGNDNFFDVIPGEEMIWDRMYTQTAYVYKYDSQATLVLTVDPYLQGYYTVTSTD</sequence>
<dbReference type="Proteomes" id="UP000683000">
    <property type="component" value="Unassembled WGS sequence"/>
</dbReference>
<accession>A0A8I3A4T9</accession>
<proteinExistence type="predicted"/>
<name>A0A8I3A4T9_9AGAM</name>
<dbReference type="EMBL" id="JAGFBS010000050">
    <property type="protein sequence ID" value="KAG6370473.1"/>
    <property type="molecule type" value="Genomic_DNA"/>
</dbReference>
<evidence type="ECO:0000313" key="1">
    <source>
        <dbReference type="EMBL" id="KAG6370473.1"/>
    </source>
</evidence>
<protein>
    <submittedName>
        <fullName evidence="1">Uncharacterized protein</fullName>
    </submittedName>
</protein>
<organism evidence="1 2">
    <name type="scientific">Boletus reticuloceps</name>
    <dbReference type="NCBI Taxonomy" id="495285"/>
    <lineage>
        <taxon>Eukaryota</taxon>
        <taxon>Fungi</taxon>
        <taxon>Dikarya</taxon>
        <taxon>Basidiomycota</taxon>
        <taxon>Agaricomycotina</taxon>
        <taxon>Agaricomycetes</taxon>
        <taxon>Agaricomycetidae</taxon>
        <taxon>Boletales</taxon>
        <taxon>Boletineae</taxon>
        <taxon>Boletaceae</taxon>
        <taxon>Boletoideae</taxon>
        <taxon>Boletus</taxon>
    </lineage>
</organism>
<keyword evidence="2" id="KW-1185">Reference proteome</keyword>
<gene>
    <name evidence="1" type="ORF">JVT61DRAFT_11959</name>
</gene>